<dbReference type="InterPro" id="IPR013551">
    <property type="entry name" value="YicC-like_C"/>
</dbReference>
<dbReference type="PANTHER" id="PTHR30636:SF3">
    <property type="entry name" value="UPF0701 PROTEIN YICC"/>
    <property type="match status" value="1"/>
</dbReference>
<evidence type="ECO:0000256" key="5">
    <source>
        <dbReference type="ARBA" id="ARBA00035648"/>
    </source>
</evidence>
<dbReference type="InterPro" id="IPR005229">
    <property type="entry name" value="YicC/YloC-like"/>
</dbReference>
<dbReference type="KEGG" id="tsph:KIH39_17520"/>
<evidence type="ECO:0000256" key="1">
    <source>
        <dbReference type="ARBA" id="ARBA00001968"/>
    </source>
</evidence>
<dbReference type="Pfam" id="PF03755">
    <property type="entry name" value="YicC-like_N"/>
    <property type="match status" value="1"/>
</dbReference>
<gene>
    <name evidence="8" type="ORF">KIH39_17520</name>
</gene>
<evidence type="ECO:0000256" key="3">
    <source>
        <dbReference type="ARBA" id="ARBA00022759"/>
    </source>
</evidence>
<evidence type="ECO:0000313" key="8">
    <source>
        <dbReference type="EMBL" id="QVL30644.1"/>
    </source>
</evidence>
<organism evidence="8 9">
    <name type="scientific">Telmatocola sphagniphila</name>
    <dbReference type="NCBI Taxonomy" id="1123043"/>
    <lineage>
        <taxon>Bacteria</taxon>
        <taxon>Pseudomonadati</taxon>
        <taxon>Planctomycetota</taxon>
        <taxon>Planctomycetia</taxon>
        <taxon>Gemmatales</taxon>
        <taxon>Gemmataceae</taxon>
    </lineage>
</organism>
<dbReference type="InterPro" id="IPR013527">
    <property type="entry name" value="YicC-like_N"/>
</dbReference>
<comment type="cofactor">
    <cofactor evidence="1">
        <name>a divalent metal cation</name>
        <dbReference type="ChEBI" id="CHEBI:60240"/>
    </cofactor>
</comment>
<evidence type="ECO:0000256" key="2">
    <source>
        <dbReference type="ARBA" id="ARBA00022722"/>
    </source>
</evidence>
<dbReference type="Pfam" id="PF08340">
    <property type="entry name" value="YicC-like_C"/>
    <property type="match status" value="1"/>
</dbReference>
<sequence>MLHSMTGFGEARHEGDSFSLLVELRAVNNRYLKVTVRGPDPYPLLEAEVEKVIRRTIKRGTLLVQVRINRQDGRGEYRLNSTALLSYLKQVESVLLQANMPQYAPALMPGVLQLPGVAQETSLEGHPSETEWKLFEDVLSQAVHRLQQMRVEEGRAMALELQRLRAAIVEQLNSIREQTPRVVGLFRNRLKDRLASVLKEEKVAVSEENLIREVALFADRCDINEEIARLDSHLVQFDNVIEKESDSPGRKLEFLVQEMGREVNTIGSKASDSAISRLVVEIKAKLENIRELIQNVE</sequence>
<evidence type="ECO:0000256" key="4">
    <source>
        <dbReference type="ARBA" id="ARBA00022801"/>
    </source>
</evidence>
<feature type="domain" description="Endoribonuclease YicC-like N-terminal" evidence="6">
    <location>
        <begin position="2"/>
        <end position="158"/>
    </location>
</feature>
<keyword evidence="9" id="KW-1185">Reference proteome</keyword>
<comment type="similarity">
    <text evidence="5">Belongs to the YicC/YloC family.</text>
</comment>
<dbReference type="EMBL" id="CP074694">
    <property type="protein sequence ID" value="QVL30644.1"/>
    <property type="molecule type" value="Genomic_DNA"/>
</dbReference>
<keyword evidence="3" id="KW-0255">Endonuclease</keyword>
<evidence type="ECO:0000259" key="6">
    <source>
        <dbReference type="Pfam" id="PF03755"/>
    </source>
</evidence>
<dbReference type="AlphaFoldDB" id="A0A8E6B3A6"/>
<name>A0A8E6B3A6_9BACT</name>
<dbReference type="NCBIfam" id="TIGR00255">
    <property type="entry name" value="YicC/YloC family endoribonuclease"/>
    <property type="match status" value="1"/>
</dbReference>
<feature type="domain" description="Endoribonuclease YicC-like C-terminal" evidence="7">
    <location>
        <begin position="175"/>
        <end position="297"/>
    </location>
</feature>
<evidence type="ECO:0000259" key="7">
    <source>
        <dbReference type="Pfam" id="PF08340"/>
    </source>
</evidence>
<accession>A0A8E6B3A6</accession>
<reference evidence="8" key="1">
    <citation type="submission" date="2021-05" db="EMBL/GenBank/DDBJ databases">
        <title>Complete genome sequence of the cellulolytic planctomycete Telmatocola sphagniphila SP2T and characterization of the first cellulase from planctomycetes.</title>
        <authorList>
            <person name="Rakitin A.L."/>
            <person name="Beletsky A.V."/>
            <person name="Naumoff D.G."/>
            <person name="Kulichevskaya I.S."/>
            <person name="Mardanov A.V."/>
            <person name="Ravin N.V."/>
            <person name="Dedysh S.N."/>
        </authorList>
    </citation>
    <scope>NUCLEOTIDE SEQUENCE</scope>
    <source>
        <strain evidence="8">SP2T</strain>
    </source>
</reference>
<dbReference type="GO" id="GO:0004521">
    <property type="term" value="F:RNA endonuclease activity"/>
    <property type="evidence" value="ECO:0007669"/>
    <property type="project" value="InterPro"/>
</dbReference>
<protein>
    <submittedName>
        <fullName evidence="8">YicC family protein</fullName>
    </submittedName>
</protein>
<dbReference type="PANTHER" id="PTHR30636">
    <property type="entry name" value="UPF0701 PROTEIN YICC"/>
    <property type="match status" value="1"/>
</dbReference>
<keyword evidence="2" id="KW-0540">Nuclease</keyword>
<dbReference type="Proteomes" id="UP000676194">
    <property type="component" value="Chromosome"/>
</dbReference>
<keyword evidence="4" id="KW-0378">Hydrolase</keyword>
<evidence type="ECO:0000313" key="9">
    <source>
        <dbReference type="Proteomes" id="UP000676194"/>
    </source>
</evidence>
<proteinExistence type="inferred from homology"/>
<dbReference type="GO" id="GO:0016787">
    <property type="term" value="F:hydrolase activity"/>
    <property type="evidence" value="ECO:0007669"/>
    <property type="project" value="UniProtKB-KW"/>
</dbReference>
<dbReference type="RefSeq" id="WP_213494515.1">
    <property type="nucleotide sequence ID" value="NZ_CP074694.1"/>
</dbReference>